<dbReference type="RefSeq" id="WP_176787741.1">
    <property type="nucleotide sequence ID" value="NZ_JABXWR010000001.1"/>
</dbReference>
<name>A0A7K4HLF0_9EURY</name>
<protein>
    <submittedName>
        <fullName evidence="1">Uncharacterized protein</fullName>
    </submittedName>
</protein>
<gene>
    <name evidence="1" type="ORF">HWN36_01910</name>
</gene>
<dbReference type="OrthoDB" id="117759at2157"/>
<evidence type="ECO:0000313" key="1">
    <source>
        <dbReference type="EMBL" id="NVO66095.1"/>
    </source>
</evidence>
<organism evidence="1 2">
    <name type="scientific">Methanofollis tationis</name>
    <dbReference type="NCBI Taxonomy" id="81417"/>
    <lineage>
        <taxon>Archaea</taxon>
        <taxon>Methanobacteriati</taxon>
        <taxon>Methanobacteriota</taxon>
        <taxon>Stenosarchaea group</taxon>
        <taxon>Methanomicrobia</taxon>
        <taxon>Methanomicrobiales</taxon>
        <taxon>Methanomicrobiaceae</taxon>
        <taxon>Methanofollis</taxon>
    </lineage>
</organism>
<keyword evidence="2" id="KW-1185">Reference proteome</keyword>
<dbReference type="EMBL" id="JABXWR010000001">
    <property type="protein sequence ID" value="NVO66095.1"/>
    <property type="molecule type" value="Genomic_DNA"/>
</dbReference>
<sequence>MQHLTRCFVILLFIAALAVPAAAAENRYGYITVQSVDIALANQDATVTLNYTIDEGVQLLVQFLGMSDLRTKVLSIANFENAEIMAIDMDHAVIRVAGAGLDYGDGAYWFPKHDFGAVIPLMTVSSPQDSRTFVNMSAFPRGMGYFRA</sequence>
<evidence type="ECO:0000313" key="2">
    <source>
        <dbReference type="Proteomes" id="UP000570823"/>
    </source>
</evidence>
<reference evidence="1 2" key="1">
    <citation type="submission" date="2020-06" db="EMBL/GenBank/DDBJ databases">
        <title>Methanofollis fontis sp. nov., a methanogen isolated from marine sediments near a cold seep at Four-Way Closure Ridge offshore southwestern Taiwan.</title>
        <authorList>
            <person name="Chen S.-C."/>
            <person name="Teng N.-H."/>
            <person name="Lin Y.-S."/>
            <person name="Lai M.-C."/>
            <person name="Chen H.-H."/>
            <person name="Wang C.-C."/>
        </authorList>
    </citation>
    <scope>NUCLEOTIDE SEQUENCE [LARGE SCALE GENOMIC DNA]</scope>
    <source>
        <strain evidence="1 2">DSM 2702</strain>
    </source>
</reference>
<proteinExistence type="predicted"/>
<dbReference type="AlphaFoldDB" id="A0A7K4HLF0"/>
<dbReference type="Proteomes" id="UP000570823">
    <property type="component" value="Unassembled WGS sequence"/>
</dbReference>
<comment type="caution">
    <text evidence="1">The sequence shown here is derived from an EMBL/GenBank/DDBJ whole genome shotgun (WGS) entry which is preliminary data.</text>
</comment>
<accession>A0A7K4HLF0</accession>